<reference evidence="1 2" key="1">
    <citation type="journal article" date="2016" name="Appl. Environ. Microbiol.">
        <title>Lack of Overt Genome Reduction in the Bryostatin-Producing Bryozoan Symbiont "Candidatus Endobugula sertula".</title>
        <authorList>
            <person name="Miller I.J."/>
            <person name="Vanee N."/>
            <person name="Fong S.S."/>
            <person name="Lim-Fong G.E."/>
            <person name="Kwan J.C."/>
        </authorList>
    </citation>
    <scope>NUCLEOTIDE SEQUENCE [LARGE SCALE GENOMIC DNA]</scope>
    <source>
        <strain evidence="1">AB1-4</strain>
    </source>
</reference>
<organism evidence="1 2">
    <name type="scientific">Candidatus Endobugula sertula</name>
    <name type="common">Bugula neritina bacterial symbiont</name>
    <dbReference type="NCBI Taxonomy" id="62101"/>
    <lineage>
        <taxon>Bacteria</taxon>
        <taxon>Pseudomonadati</taxon>
        <taxon>Pseudomonadota</taxon>
        <taxon>Gammaproteobacteria</taxon>
        <taxon>Cellvibrionales</taxon>
        <taxon>Cellvibrionaceae</taxon>
        <taxon>Candidatus Endobugula</taxon>
    </lineage>
</organism>
<evidence type="ECO:0000313" key="1">
    <source>
        <dbReference type="EMBL" id="ODS24399.1"/>
    </source>
</evidence>
<proteinExistence type="predicted"/>
<protein>
    <submittedName>
        <fullName evidence="1">Uncharacterized protein</fullName>
    </submittedName>
</protein>
<name>A0A1D2QS37_9GAMM</name>
<dbReference type="EMBL" id="MDLC01000009">
    <property type="protein sequence ID" value="ODS24399.1"/>
    <property type="molecule type" value="Genomic_DNA"/>
</dbReference>
<accession>A0A1D2QS37</accession>
<gene>
    <name evidence="1" type="ORF">AB835_03615</name>
</gene>
<comment type="caution">
    <text evidence="1">The sequence shown here is derived from an EMBL/GenBank/DDBJ whole genome shotgun (WGS) entry which is preliminary data.</text>
</comment>
<dbReference type="Proteomes" id="UP000242502">
    <property type="component" value="Unassembled WGS sequence"/>
</dbReference>
<evidence type="ECO:0000313" key="2">
    <source>
        <dbReference type="Proteomes" id="UP000242502"/>
    </source>
</evidence>
<dbReference type="AlphaFoldDB" id="A0A1D2QS37"/>
<sequence>MASVFLLAITGQRLQRTAWNDKPLTLKSNDQGERLKWKDDRRKVAGQGARRALGYRSRALSEGRAGRDIIASSLTVVLYSPISTMVGWRLALLLFLARHVTAGGRSPLSPINRAQLSIYAALMTPRQ</sequence>